<dbReference type="PROSITE" id="PS50928">
    <property type="entry name" value="ABC_TM1"/>
    <property type="match status" value="1"/>
</dbReference>
<dbReference type="PANTHER" id="PTHR43163:SF6">
    <property type="entry name" value="DIPEPTIDE TRANSPORT SYSTEM PERMEASE PROTEIN DPPB-RELATED"/>
    <property type="match status" value="1"/>
</dbReference>
<keyword evidence="6 7" id="KW-0472">Membrane</keyword>
<comment type="caution">
    <text evidence="9">The sequence shown here is derived from an EMBL/GenBank/DDBJ whole genome shotgun (WGS) entry which is preliminary data.</text>
</comment>
<evidence type="ECO:0000256" key="6">
    <source>
        <dbReference type="ARBA" id="ARBA00023136"/>
    </source>
</evidence>
<proteinExistence type="inferred from homology"/>
<dbReference type="EMBL" id="LAJG01000005">
    <property type="protein sequence ID" value="KKB80860.1"/>
    <property type="molecule type" value="Genomic_DNA"/>
</dbReference>
<sequence length="324" mass="35850">MWTFIVRRLLQSAIVIIGVTLITFTALQMSGDPTYLYVSERATEAEIQRTREALGFDKSLPEQYINFLGNLARGDFGNSLSYKRPAIEAVMEALPATLELTLFAMFLAIVVAIPLGVLASLNRGSAVDGSIMTMGMLGQSIPSFWLGIMMIMFFGLQLRILPISGHVPFIMPLIQGDFVRAFTNLPQTLYYLIMPGFAVAFYSISRNARLVRSSMLEVLGQDFVRTARSKGISERAVVIRHALRNAWLPVVTMIGLEFGFLIGGVVVVEMVFSWPGIGRLVFNAINQRDIPVVQAAVVTLALVFIALNLIVDLVYARIDPRVKL</sequence>
<dbReference type="OrthoDB" id="9805855at2"/>
<evidence type="ECO:0000313" key="10">
    <source>
        <dbReference type="Proteomes" id="UP000033514"/>
    </source>
</evidence>
<feature type="transmembrane region" description="Helical" evidence="7">
    <location>
        <begin position="142"/>
        <end position="161"/>
    </location>
</feature>
<evidence type="ECO:0000256" key="3">
    <source>
        <dbReference type="ARBA" id="ARBA00022475"/>
    </source>
</evidence>
<keyword evidence="3" id="KW-1003">Cell membrane</keyword>
<dbReference type="Gene3D" id="1.10.3720.10">
    <property type="entry name" value="MetI-like"/>
    <property type="match status" value="1"/>
</dbReference>
<dbReference type="InterPro" id="IPR000515">
    <property type="entry name" value="MetI-like"/>
</dbReference>
<feature type="transmembrane region" description="Helical" evidence="7">
    <location>
        <begin position="292"/>
        <end position="315"/>
    </location>
</feature>
<protein>
    <submittedName>
        <fullName evidence="9">ABC transporter permease</fullName>
    </submittedName>
</protein>
<evidence type="ECO:0000313" key="9">
    <source>
        <dbReference type="EMBL" id="KKB80860.1"/>
    </source>
</evidence>
<name>A0A0F5LEY5_9HYPH</name>
<keyword evidence="10" id="KW-1185">Reference proteome</keyword>
<evidence type="ECO:0000256" key="5">
    <source>
        <dbReference type="ARBA" id="ARBA00022989"/>
    </source>
</evidence>
<dbReference type="AlphaFoldDB" id="A0A0F5LEY5"/>
<dbReference type="SUPFAM" id="SSF161098">
    <property type="entry name" value="MetI-like"/>
    <property type="match status" value="1"/>
</dbReference>
<feature type="transmembrane region" description="Helical" evidence="7">
    <location>
        <begin position="188"/>
        <end position="205"/>
    </location>
</feature>
<dbReference type="Proteomes" id="UP000033514">
    <property type="component" value="Unassembled WGS sequence"/>
</dbReference>
<accession>A0A0F5LEY5</accession>
<gene>
    <name evidence="9" type="ORF">VW35_01265</name>
</gene>
<dbReference type="PATRIC" id="fig|361041.3.peg.3641"/>
<dbReference type="Pfam" id="PF19300">
    <property type="entry name" value="BPD_transp_1_N"/>
    <property type="match status" value="1"/>
</dbReference>
<comment type="similarity">
    <text evidence="7">Belongs to the binding-protein-dependent transport system permease family.</text>
</comment>
<keyword evidence="5 7" id="KW-1133">Transmembrane helix</keyword>
<dbReference type="InterPro" id="IPR035906">
    <property type="entry name" value="MetI-like_sf"/>
</dbReference>
<feature type="transmembrane region" description="Helical" evidence="7">
    <location>
        <begin position="12"/>
        <end position="31"/>
    </location>
</feature>
<dbReference type="RefSeq" id="WP_046141213.1">
    <property type="nucleotide sequence ID" value="NZ_LAJG01000005.1"/>
</dbReference>
<evidence type="ECO:0000256" key="2">
    <source>
        <dbReference type="ARBA" id="ARBA00022448"/>
    </source>
</evidence>
<dbReference type="InterPro" id="IPR045621">
    <property type="entry name" value="BPD_transp_1_N"/>
</dbReference>
<evidence type="ECO:0000256" key="4">
    <source>
        <dbReference type="ARBA" id="ARBA00022692"/>
    </source>
</evidence>
<dbReference type="Pfam" id="PF00528">
    <property type="entry name" value="BPD_transp_1"/>
    <property type="match status" value="1"/>
</dbReference>
<comment type="subcellular location">
    <subcellularLocation>
        <location evidence="1 7">Cell membrane</location>
        <topology evidence="1 7">Multi-pass membrane protein</topology>
    </subcellularLocation>
</comment>
<reference evidence="9 10" key="1">
    <citation type="submission" date="2015-03" db="EMBL/GenBank/DDBJ databases">
        <authorList>
            <person name="Hassan Y.I."/>
            <person name="Lepp D."/>
            <person name="Zhou T."/>
        </authorList>
    </citation>
    <scope>NUCLEOTIDE SEQUENCE [LARGE SCALE GENOMIC DNA]</scope>
    <source>
        <strain evidence="9 10">GH2-10</strain>
    </source>
</reference>
<evidence type="ECO:0000256" key="7">
    <source>
        <dbReference type="RuleBase" id="RU363032"/>
    </source>
</evidence>
<keyword evidence="4 7" id="KW-0812">Transmembrane</keyword>
<keyword evidence="2 7" id="KW-0813">Transport</keyword>
<feature type="domain" description="ABC transmembrane type-1" evidence="8">
    <location>
        <begin position="94"/>
        <end position="315"/>
    </location>
</feature>
<feature type="transmembrane region" description="Helical" evidence="7">
    <location>
        <begin position="246"/>
        <end position="272"/>
    </location>
</feature>
<dbReference type="STRING" id="361041.VW35_01265"/>
<organism evidence="9 10">
    <name type="scientific">Devosia soli</name>
    <dbReference type="NCBI Taxonomy" id="361041"/>
    <lineage>
        <taxon>Bacteria</taxon>
        <taxon>Pseudomonadati</taxon>
        <taxon>Pseudomonadota</taxon>
        <taxon>Alphaproteobacteria</taxon>
        <taxon>Hyphomicrobiales</taxon>
        <taxon>Devosiaceae</taxon>
        <taxon>Devosia</taxon>
    </lineage>
</organism>
<dbReference type="GO" id="GO:0005886">
    <property type="term" value="C:plasma membrane"/>
    <property type="evidence" value="ECO:0007669"/>
    <property type="project" value="UniProtKB-SubCell"/>
</dbReference>
<feature type="transmembrane region" description="Helical" evidence="7">
    <location>
        <begin position="100"/>
        <end position="121"/>
    </location>
</feature>
<evidence type="ECO:0000259" key="8">
    <source>
        <dbReference type="PROSITE" id="PS50928"/>
    </source>
</evidence>
<dbReference type="CDD" id="cd06261">
    <property type="entry name" value="TM_PBP2"/>
    <property type="match status" value="1"/>
</dbReference>
<dbReference type="PANTHER" id="PTHR43163">
    <property type="entry name" value="DIPEPTIDE TRANSPORT SYSTEM PERMEASE PROTEIN DPPB-RELATED"/>
    <property type="match status" value="1"/>
</dbReference>
<evidence type="ECO:0000256" key="1">
    <source>
        <dbReference type="ARBA" id="ARBA00004651"/>
    </source>
</evidence>
<dbReference type="GO" id="GO:0055085">
    <property type="term" value="P:transmembrane transport"/>
    <property type="evidence" value="ECO:0007669"/>
    <property type="project" value="InterPro"/>
</dbReference>